<dbReference type="GO" id="GO:0000155">
    <property type="term" value="F:phosphorelay sensor kinase activity"/>
    <property type="evidence" value="ECO:0007669"/>
    <property type="project" value="InterPro"/>
</dbReference>
<name>A0A1C4FSG8_9ENTR</name>
<evidence type="ECO:0000256" key="2">
    <source>
        <dbReference type="ARBA" id="ARBA00004429"/>
    </source>
</evidence>
<keyword evidence="5" id="KW-0808">Transferase</keyword>
<dbReference type="PRINTS" id="PR00344">
    <property type="entry name" value="BCTRLSENSOR"/>
</dbReference>
<dbReference type="PROSITE" id="PS50885">
    <property type="entry name" value="HAMP"/>
    <property type="match status" value="1"/>
</dbReference>
<feature type="domain" description="Histidine kinase" evidence="12">
    <location>
        <begin position="176"/>
        <end position="390"/>
    </location>
</feature>
<sequence>MKKSVHQSLWRWICERILALAIGSVIIIAVCMWLRYAVQDFWVLHHMPAPVRTEFIALKDNPQLNPSRFHDIVDTWWGLSYSTPSIASADWIMVAVLVLVMIPFIVIMGLRYARPLALQFSRLRDAADEVTHGQFGSQAELVKEAPEEMVRFASDFNSMTRQLARYERELRASHVAMAHELRSPLTAAIGRLQGMLDGVFEPSEAQLGMVMKQLQYLSRLTDELHLLSLADAGQLTLTLQPVSLAELLNERAAWLKPLADSAGLTITVTASAPSMFIGDAFRLGQIFTVLMENALRYGRRDGHLSIILQQQNNLYLIDFEDDGPGVAADFLPLMFERFTRAETSRARHSGGSGLGLSIARAICHAHGGSISASLPEKGGLKVSILLPTDAAG</sequence>
<feature type="domain" description="HAMP" evidence="13">
    <location>
        <begin position="114"/>
        <end position="168"/>
    </location>
</feature>
<evidence type="ECO:0000256" key="7">
    <source>
        <dbReference type="ARBA" id="ARBA00022777"/>
    </source>
</evidence>
<dbReference type="SMART" id="SM00388">
    <property type="entry name" value="HisKA"/>
    <property type="match status" value="1"/>
</dbReference>
<evidence type="ECO:0000256" key="1">
    <source>
        <dbReference type="ARBA" id="ARBA00000085"/>
    </source>
</evidence>
<dbReference type="EC" id="2.7.13.3" evidence="3"/>
<dbReference type="Pfam" id="PF02518">
    <property type="entry name" value="HATPase_c"/>
    <property type="match status" value="1"/>
</dbReference>
<dbReference type="PANTHER" id="PTHR45436">
    <property type="entry name" value="SENSOR HISTIDINE KINASE YKOH"/>
    <property type="match status" value="1"/>
</dbReference>
<evidence type="ECO:0000256" key="9">
    <source>
        <dbReference type="ARBA" id="ARBA00023012"/>
    </source>
</evidence>
<dbReference type="InterPro" id="IPR003661">
    <property type="entry name" value="HisK_dim/P_dom"/>
</dbReference>
<dbReference type="SMART" id="SM00387">
    <property type="entry name" value="HATPase_c"/>
    <property type="match status" value="1"/>
</dbReference>
<dbReference type="Proteomes" id="UP000198515">
    <property type="component" value="Unassembled WGS sequence"/>
</dbReference>
<keyword evidence="4" id="KW-0597">Phosphoprotein</keyword>
<keyword evidence="8 11" id="KW-1133">Transmembrane helix</keyword>
<feature type="transmembrane region" description="Helical" evidence="11">
    <location>
        <begin position="91"/>
        <end position="113"/>
    </location>
</feature>
<dbReference type="PROSITE" id="PS50109">
    <property type="entry name" value="HIS_KIN"/>
    <property type="match status" value="1"/>
</dbReference>
<dbReference type="CDD" id="cd00082">
    <property type="entry name" value="HisKA"/>
    <property type="match status" value="1"/>
</dbReference>
<evidence type="ECO:0000256" key="6">
    <source>
        <dbReference type="ARBA" id="ARBA00022692"/>
    </source>
</evidence>
<organism evidence="14 15">
    <name type="scientific">Kosakonia oryziphila</name>
    <dbReference type="NCBI Taxonomy" id="1005667"/>
    <lineage>
        <taxon>Bacteria</taxon>
        <taxon>Pseudomonadati</taxon>
        <taxon>Pseudomonadota</taxon>
        <taxon>Gammaproteobacteria</taxon>
        <taxon>Enterobacterales</taxon>
        <taxon>Enterobacteriaceae</taxon>
        <taxon>Kosakonia</taxon>
    </lineage>
</organism>
<comment type="subcellular location">
    <subcellularLocation>
        <location evidence="2">Cell inner membrane</location>
        <topology evidence="2">Multi-pass membrane protein</topology>
    </subcellularLocation>
</comment>
<evidence type="ECO:0000313" key="14">
    <source>
        <dbReference type="EMBL" id="SCC58910.1"/>
    </source>
</evidence>
<dbReference type="InterPro" id="IPR050428">
    <property type="entry name" value="TCS_sensor_his_kinase"/>
</dbReference>
<dbReference type="InterPro" id="IPR003660">
    <property type="entry name" value="HAMP_dom"/>
</dbReference>
<evidence type="ECO:0000259" key="12">
    <source>
        <dbReference type="PROSITE" id="PS50109"/>
    </source>
</evidence>
<dbReference type="InterPro" id="IPR004358">
    <property type="entry name" value="Sig_transdc_His_kin-like_C"/>
</dbReference>
<keyword evidence="9" id="KW-0902">Two-component regulatory system</keyword>
<feature type="transmembrane region" description="Helical" evidence="11">
    <location>
        <begin position="12"/>
        <end position="36"/>
    </location>
</feature>
<keyword evidence="15" id="KW-1185">Reference proteome</keyword>
<protein>
    <recommendedName>
        <fullName evidence="3">histidine kinase</fullName>
        <ecNumber evidence="3">2.7.13.3</ecNumber>
    </recommendedName>
</protein>
<dbReference type="OrthoDB" id="9804645at2"/>
<keyword evidence="7 14" id="KW-0418">Kinase</keyword>
<gene>
    <name evidence="14" type="ORF">GA0061070_104221</name>
</gene>
<dbReference type="EMBL" id="FMBC01000042">
    <property type="protein sequence ID" value="SCC58910.1"/>
    <property type="molecule type" value="Genomic_DNA"/>
</dbReference>
<keyword evidence="6 11" id="KW-0812">Transmembrane</keyword>
<evidence type="ECO:0000256" key="4">
    <source>
        <dbReference type="ARBA" id="ARBA00022553"/>
    </source>
</evidence>
<dbReference type="Gene3D" id="3.30.565.10">
    <property type="entry name" value="Histidine kinase-like ATPase, C-terminal domain"/>
    <property type="match status" value="1"/>
</dbReference>
<dbReference type="SUPFAM" id="SSF55874">
    <property type="entry name" value="ATPase domain of HSP90 chaperone/DNA topoisomerase II/histidine kinase"/>
    <property type="match status" value="1"/>
</dbReference>
<accession>A0A1C4FSG8</accession>
<evidence type="ECO:0000256" key="3">
    <source>
        <dbReference type="ARBA" id="ARBA00012438"/>
    </source>
</evidence>
<keyword evidence="10 11" id="KW-0472">Membrane</keyword>
<evidence type="ECO:0000313" key="15">
    <source>
        <dbReference type="Proteomes" id="UP000198515"/>
    </source>
</evidence>
<dbReference type="SUPFAM" id="SSF47384">
    <property type="entry name" value="Homodimeric domain of signal transducing histidine kinase"/>
    <property type="match status" value="1"/>
</dbReference>
<reference evidence="15" key="1">
    <citation type="submission" date="2016-08" db="EMBL/GenBank/DDBJ databases">
        <authorList>
            <person name="Varghese N."/>
            <person name="Submissions Spin"/>
        </authorList>
    </citation>
    <scope>NUCLEOTIDE SEQUENCE [LARGE SCALE GENOMIC DNA]</scope>
    <source>
        <strain evidence="15">REICA_142</strain>
    </source>
</reference>
<evidence type="ECO:0000256" key="5">
    <source>
        <dbReference type="ARBA" id="ARBA00022679"/>
    </source>
</evidence>
<proteinExistence type="predicted"/>
<dbReference type="Gene3D" id="6.10.340.10">
    <property type="match status" value="1"/>
</dbReference>
<evidence type="ECO:0000259" key="13">
    <source>
        <dbReference type="PROSITE" id="PS50885"/>
    </source>
</evidence>
<dbReference type="Gene3D" id="1.10.287.130">
    <property type="match status" value="1"/>
</dbReference>
<dbReference type="AlphaFoldDB" id="A0A1C4FSG8"/>
<dbReference type="InterPro" id="IPR003594">
    <property type="entry name" value="HATPase_dom"/>
</dbReference>
<comment type="catalytic activity">
    <reaction evidence="1">
        <text>ATP + protein L-histidine = ADP + protein N-phospho-L-histidine.</text>
        <dbReference type="EC" id="2.7.13.3"/>
    </reaction>
</comment>
<evidence type="ECO:0000256" key="11">
    <source>
        <dbReference type="SAM" id="Phobius"/>
    </source>
</evidence>
<evidence type="ECO:0000256" key="8">
    <source>
        <dbReference type="ARBA" id="ARBA00022989"/>
    </source>
</evidence>
<evidence type="ECO:0000256" key="10">
    <source>
        <dbReference type="ARBA" id="ARBA00023136"/>
    </source>
</evidence>
<dbReference type="InterPro" id="IPR005467">
    <property type="entry name" value="His_kinase_dom"/>
</dbReference>
<dbReference type="RefSeq" id="WP_090137413.1">
    <property type="nucleotide sequence ID" value="NZ_FMBC01000042.1"/>
</dbReference>
<dbReference type="PANTHER" id="PTHR45436:SF5">
    <property type="entry name" value="SENSOR HISTIDINE KINASE TRCS"/>
    <property type="match status" value="1"/>
</dbReference>
<dbReference type="InterPro" id="IPR036097">
    <property type="entry name" value="HisK_dim/P_sf"/>
</dbReference>
<dbReference type="GO" id="GO:0005886">
    <property type="term" value="C:plasma membrane"/>
    <property type="evidence" value="ECO:0007669"/>
    <property type="project" value="UniProtKB-SubCell"/>
</dbReference>
<dbReference type="InterPro" id="IPR036890">
    <property type="entry name" value="HATPase_C_sf"/>
</dbReference>
<dbReference type="Pfam" id="PF00512">
    <property type="entry name" value="HisKA"/>
    <property type="match status" value="1"/>
</dbReference>